<dbReference type="InterPro" id="IPR013083">
    <property type="entry name" value="Znf_RING/FYVE/PHD"/>
</dbReference>
<organism evidence="6 7">
    <name type="scientific">Bombyx mori</name>
    <name type="common">Silk moth</name>
    <dbReference type="NCBI Taxonomy" id="7091"/>
    <lineage>
        <taxon>Eukaryota</taxon>
        <taxon>Metazoa</taxon>
        <taxon>Ecdysozoa</taxon>
        <taxon>Arthropoda</taxon>
        <taxon>Hexapoda</taxon>
        <taxon>Insecta</taxon>
        <taxon>Pterygota</taxon>
        <taxon>Neoptera</taxon>
        <taxon>Endopterygota</taxon>
        <taxon>Lepidoptera</taxon>
        <taxon>Glossata</taxon>
        <taxon>Ditrysia</taxon>
        <taxon>Bombycoidea</taxon>
        <taxon>Bombycidae</taxon>
        <taxon>Bombycinae</taxon>
        <taxon>Bombyx</taxon>
    </lineage>
</organism>
<name>A0A8R2R2U8_BOMMO</name>
<protein>
    <recommendedName>
        <fullName evidence="5">PHD-type domain-containing protein</fullName>
    </recommendedName>
</protein>
<sequence length="340" mass="37756">MAKCGACGKFLSTADCARCSKCSDNFHKGCVAIPSTGVAPRGWICPSCLAKVPRGDNAATPVRGLTVVGVHQTSNECDVDADTMNRSLESHVDLGLEIRSFKDELVGLRTDLRNCRKDIAEFKELLQSCHGRIDAVEARVLGLEARLAEIVPTVAASDLDSTVAELRMQLRERDQDLLRNDIDIIGLPEVREESACHLVQVVAVKLGVKLDVCDIVHAERIGAVRRNFTEGDENRPRILSVRLARRSVRDALLKGARVRRYLSTTDLDVPGTVRTVYLNERLSAYNRQLFGTARQKGKDKGWKYVWTKDGRIYIRRGDGTPALRIRVQADLKKHFGPDIV</sequence>
<dbReference type="Proteomes" id="UP000005204">
    <property type="component" value="Unassembled WGS sequence"/>
</dbReference>
<reference evidence="6" key="2">
    <citation type="submission" date="2022-06" db="UniProtKB">
        <authorList>
            <consortium name="EnsemblMetazoa"/>
        </authorList>
    </citation>
    <scope>IDENTIFICATION</scope>
    <source>
        <strain evidence="6">p50T (Dazao)</strain>
    </source>
</reference>
<evidence type="ECO:0000313" key="7">
    <source>
        <dbReference type="Proteomes" id="UP000005204"/>
    </source>
</evidence>
<dbReference type="AlphaFoldDB" id="A0A8R2R2U8"/>
<keyword evidence="7" id="KW-1185">Reference proteome</keyword>
<dbReference type="InterPro" id="IPR057251">
    <property type="entry name" value="FP_C"/>
</dbReference>
<dbReference type="SMART" id="SM00249">
    <property type="entry name" value="PHD"/>
    <property type="match status" value="1"/>
</dbReference>
<evidence type="ECO:0000259" key="5">
    <source>
        <dbReference type="PROSITE" id="PS50016"/>
    </source>
</evidence>
<dbReference type="RefSeq" id="XP_037874323.1">
    <property type="nucleotide sequence ID" value="XM_038018395.1"/>
</dbReference>
<evidence type="ECO:0000313" key="6">
    <source>
        <dbReference type="EnsemblMetazoa" id="XP_037874323.1"/>
    </source>
</evidence>
<dbReference type="KEGG" id="bmor:105842396"/>
<dbReference type="PROSITE" id="PS50016">
    <property type="entry name" value="ZF_PHD_2"/>
    <property type="match status" value="1"/>
</dbReference>
<proteinExistence type="predicted"/>
<dbReference type="Pfam" id="PF25298">
    <property type="entry name" value="Baculo_FP_2nd"/>
    <property type="match status" value="1"/>
</dbReference>
<reference evidence="7" key="1">
    <citation type="journal article" date="2008" name="Insect Biochem. Mol. Biol.">
        <title>The genome of a lepidopteran model insect, the silkworm Bombyx mori.</title>
        <authorList>
            <consortium name="International Silkworm Genome Consortium"/>
        </authorList>
    </citation>
    <scope>NUCLEOTIDE SEQUENCE [LARGE SCALE GENOMIC DNA]</scope>
    <source>
        <strain evidence="7">p50T</strain>
    </source>
</reference>
<evidence type="ECO:0000256" key="2">
    <source>
        <dbReference type="ARBA" id="ARBA00022771"/>
    </source>
</evidence>
<evidence type="ECO:0000256" key="3">
    <source>
        <dbReference type="ARBA" id="ARBA00022833"/>
    </source>
</evidence>
<evidence type="ECO:0000256" key="4">
    <source>
        <dbReference type="PROSITE-ProRule" id="PRU00146"/>
    </source>
</evidence>
<keyword evidence="2 4" id="KW-0863">Zinc-finger</keyword>
<evidence type="ECO:0000256" key="1">
    <source>
        <dbReference type="ARBA" id="ARBA00022723"/>
    </source>
</evidence>
<dbReference type="GeneID" id="105842396"/>
<keyword evidence="1" id="KW-0479">Metal-binding</keyword>
<dbReference type="InterPro" id="IPR001965">
    <property type="entry name" value="Znf_PHD"/>
</dbReference>
<dbReference type="EnsemblMetazoa" id="XM_038018395.1">
    <property type="protein sequence ID" value="XP_037874323.1"/>
    <property type="gene ID" value="LOC105842396"/>
</dbReference>
<dbReference type="InterPro" id="IPR019787">
    <property type="entry name" value="Znf_PHD-finger"/>
</dbReference>
<feature type="domain" description="PHD-type" evidence="5">
    <location>
        <begin position="1"/>
        <end position="51"/>
    </location>
</feature>
<keyword evidence="3" id="KW-0862">Zinc</keyword>
<dbReference type="GO" id="GO:0008270">
    <property type="term" value="F:zinc ion binding"/>
    <property type="evidence" value="ECO:0007669"/>
    <property type="project" value="UniProtKB-KW"/>
</dbReference>
<accession>A0A8R2R2U8</accession>
<dbReference type="Gene3D" id="3.30.40.10">
    <property type="entry name" value="Zinc/RING finger domain, C3HC4 (zinc finger)"/>
    <property type="match status" value="1"/>
</dbReference>
<dbReference type="SUPFAM" id="SSF57903">
    <property type="entry name" value="FYVE/PHD zinc finger"/>
    <property type="match status" value="1"/>
</dbReference>
<dbReference type="InterPro" id="IPR011011">
    <property type="entry name" value="Znf_FYVE_PHD"/>
</dbReference>